<proteinExistence type="predicted"/>
<name>A0ABD3P822_9STRA</name>
<comment type="caution">
    <text evidence="1">The sequence shown here is derived from an EMBL/GenBank/DDBJ whole genome shotgun (WGS) entry which is preliminary data.</text>
</comment>
<dbReference type="Proteomes" id="UP001516023">
    <property type="component" value="Unassembled WGS sequence"/>
</dbReference>
<evidence type="ECO:0008006" key="3">
    <source>
        <dbReference type="Google" id="ProtNLM"/>
    </source>
</evidence>
<evidence type="ECO:0000313" key="2">
    <source>
        <dbReference type="Proteomes" id="UP001516023"/>
    </source>
</evidence>
<keyword evidence="2" id="KW-1185">Reference proteome</keyword>
<sequence length="721" mass="80578">MKPIHLISLYISSRAAILNLHCGSVLAFTPSPLRHCIDISDYATSLSLGTNSASTQVVPLAWRKPCYRPRSRLFYLHTSDIRFQTSYESKMQHNILVEESRIEGTVDEATLIVAARTVDKSSGDSLCVGYLMQRDLNYEVHVSAENLNRWAFMVYDDDDLLFDQVTTVFHTLLLKYLAIEHEAYEKQRDSHSSDTGTSIKLVLSEIPPRILDRLHVFGISEKESSNTLGLDLELYLPFLNEFIVRNRGTDHGNTALSVMKMLCQRRVSYSFTGKIDSVRKESIVSLQEDLLPSSAVESVIKIIEEIKSRQLLSTNPDSVDGLPSLHLNLISNGMPLFDADDPGCDDEKEQAPKPFSHYISKLTEILHPHLYDNLLPSVRRLVNSSTVEISDVFIRNYGVFNAIHDNNRNCDQKDRHTLSPHYDVTAYATCVMALDSTSSTGKNGLYTIPRSKRMSTNNAALRQFFPMQKGDGVVHTFDILHGVDVDPDLNRPRTSLIVWFVDSECGVSDARQPWLENRTDDISQFVSGLASEIQNGASAETLELYMSSASQGNIFAMTALAQFCNEGKVPESEYQRIIGLIPPTRFLPNDESVSHPPAKVLANALWYHAAIVGGNRVAQNSLAHNLMARYVSTESELSVDEKQDLLLIASVLFTMAYNQGYNNSLESLEKLLEVECCRLHDAGILIPSEEFFASPVVQVLMLSVSPSGHQCEEGSPLPYEC</sequence>
<dbReference type="EMBL" id="JABMIG020000259">
    <property type="protein sequence ID" value="KAL3783486.1"/>
    <property type="molecule type" value="Genomic_DNA"/>
</dbReference>
<reference evidence="1 2" key="1">
    <citation type="journal article" date="2020" name="G3 (Bethesda)">
        <title>Improved Reference Genome for Cyclotella cryptica CCMP332, a Model for Cell Wall Morphogenesis, Salinity Adaptation, and Lipid Production in Diatoms (Bacillariophyta).</title>
        <authorList>
            <person name="Roberts W.R."/>
            <person name="Downey K.M."/>
            <person name="Ruck E.C."/>
            <person name="Traller J.C."/>
            <person name="Alverson A.J."/>
        </authorList>
    </citation>
    <scope>NUCLEOTIDE SEQUENCE [LARGE SCALE GENOMIC DNA]</scope>
    <source>
        <strain evidence="1 2">CCMP332</strain>
    </source>
</reference>
<protein>
    <recommendedName>
        <fullName evidence="3">Fe2OG dioxygenase domain-containing protein</fullName>
    </recommendedName>
</protein>
<evidence type="ECO:0000313" key="1">
    <source>
        <dbReference type="EMBL" id="KAL3783486.1"/>
    </source>
</evidence>
<organism evidence="1 2">
    <name type="scientific">Cyclotella cryptica</name>
    <dbReference type="NCBI Taxonomy" id="29204"/>
    <lineage>
        <taxon>Eukaryota</taxon>
        <taxon>Sar</taxon>
        <taxon>Stramenopiles</taxon>
        <taxon>Ochrophyta</taxon>
        <taxon>Bacillariophyta</taxon>
        <taxon>Coscinodiscophyceae</taxon>
        <taxon>Thalassiosirophycidae</taxon>
        <taxon>Stephanodiscales</taxon>
        <taxon>Stephanodiscaceae</taxon>
        <taxon>Cyclotella</taxon>
    </lineage>
</organism>
<gene>
    <name evidence="1" type="ORF">HJC23_000324</name>
</gene>
<dbReference type="SUPFAM" id="SSF51197">
    <property type="entry name" value="Clavaminate synthase-like"/>
    <property type="match status" value="1"/>
</dbReference>
<accession>A0ABD3P822</accession>
<dbReference type="AlphaFoldDB" id="A0ABD3P822"/>